<keyword evidence="2" id="KW-1185">Reference proteome</keyword>
<dbReference type="Proteomes" id="UP001419910">
    <property type="component" value="Unassembled WGS sequence"/>
</dbReference>
<dbReference type="EMBL" id="JBDIME010000014">
    <property type="protein sequence ID" value="MEN2791132.1"/>
    <property type="molecule type" value="Genomic_DNA"/>
</dbReference>
<evidence type="ECO:0000313" key="1">
    <source>
        <dbReference type="EMBL" id="MEN2791132.1"/>
    </source>
</evidence>
<name>A0ABU9Y5X2_9SPHN</name>
<dbReference type="Gene3D" id="6.10.280.50">
    <property type="match status" value="1"/>
</dbReference>
<proteinExistence type="predicted"/>
<comment type="caution">
    <text evidence="1">The sequence shown here is derived from an EMBL/GenBank/DDBJ whole genome shotgun (WGS) entry which is preliminary data.</text>
</comment>
<dbReference type="InterPro" id="IPR038444">
    <property type="entry name" value="DUF465_sf"/>
</dbReference>
<protein>
    <submittedName>
        <fullName evidence="1">DUF465 domain-containing protein</fullName>
    </submittedName>
</protein>
<accession>A0ABU9Y5X2</accession>
<reference evidence="1 2" key="1">
    <citation type="submission" date="2024-05" db="EMBL/GenBank/DDBJ databases">
        <authorList>
            <person name="Liu Q."/>
            <person name="Xin Y.-H."/>
        </authorList>
    </citation>
    <scope>NUCLEOTIDE SEQUENCE [LARGE SCALE GENOMIC DNA]</scope>
    <source>
        <strain evidence="1 2">CGMCC 1.10181</strain>
    </source>
</reference>
<gene>
    <name evidence="1" type="ORF">ABC974_15970</name>
</gene>
<sequence>MSDVGHDLHALFPSDGDALHWLKEQSAHFRTLAAKHHDLGKEIHRIETGIEAAAHDRLEALKRDRVVLLDQIAALIATKRAA</sequence>
<evidence type="ECO:0000313" key="2">
    <source>
        <dbReference type="Proteomes" id="UP001419910"/>
    </source>
</evidence>
<dbReference type="RefSeq" id="WP_343888924.1">
    <property type="nucleotide sequence ID" value="NZ_BAAAEH010000014.1"/>
</dbReference>
<dbReference type="Pfam" id="PF04325">
    <property type="entry name" value="DUF465"/>
    <property type="match status" value="1"/>
</dbReference>
<organism evidence="1 2">
    <name type="scientific">Sphingomonas oligophenolica</name>
    <dbReference type="NCBI Taxonomy" id="301154"/>
    <lineage>
        <taxon>Bacteria</taxon>
        <taxon>Pseudomonadati</taxon>
        <taxon>Pseudomonadota</taxon>
        <taxon>Alphaproteobacteria</taxon>
        <taxon>Sphingomonadales</taxon>
        <taxon>Sphingomonadaceae</taxon>
        <taxon>Sphingomonas</taxon>
    </lineage>
</organism>
<dbReference type="InterPro" id="IPR007420">
    <property type="entry name" value="DUF465"/>
</dbReference>